<reference evidence="15 16" key="1">
    <citation type="submission" date="2019-03" db="EMBL/GenBank/DDBJ databases">
        <title>Genomic Encyclopedia of Type Strains, Phase III (KMG-III): the genomes of soil and plant-associated and newly described type strains.</title>
        <authorList>
            <person name="Whitman W."/>
        </authorList>
    </citation>
    <scope>NUCLEOTIDE SEQUENCE [LARGE SCALE GENOMIC DNA]</scope>
    <source>
        <strain evidence="15 16">CGMCC 1.7660</strain>
    </source>
</reference>
<dbReference type="SUPFAM" id="SSF53955">
    <property type="entry name" value="Lysozyme-like"/>
    <property type="match status" value="1"/>
</dbReference>
<protein>
    <recommendedName>
        <fullName evidence="10">peptidoglycan glycosyltransferase</fullName>
        <ecNumber evidence="10">2.4.99.28</ecNumber>
    </recommendedName>
</protein>
<dbReference type="InterPro" id="IPR001460">
    <property type="entry name" value="PCN-bd_Tpept"/>
</dbReference>
<evidence type="ECO:0000259" key="12">
    <source>
        <dbReference type="Pfam" id="PF00905"/>
    </source>
</evidence>
<evidence type="ECO:0000256" key="8">
    <source>
        <dbReference type="ARBA" id="ARBA00022801"/>
    </source>
</evidence>
<keyword evidence="6" id="KW-0328">Glycosyltransferase</keyword>
<evidence type="ECO:0000313" key="16">
    <source>
        <dbReference type="Proteomes" id="UP000295783"/>
    </source>
</evidence>
<feature type="domain" description="Penicillin-binding C-terminal" evidence="14">
    <location>
        <begin position="602"/>
        <end position="682"/>
    </location>
</feature>
<name>A0A4R6WRQ4_9PROT</name>
<evidence type="ECO:0000256" key="6">
    <source>
        <dbReference type="ARBA" id="ARBA00022676"/>
    </source>
</evidence>
<feature type="domain" description="Glycosyl transferase family 51" evidence="13">
    <location>
        <begin position="44"/>
        <end position="216"/>
    </location>
</feature>
<evidence type="ECO:0000256" key="11">
    <source>
        <dbReference type="ARBA" id="ARBA00049902"/>
    </source>
</evidence>
<keyword evidence="5" id="KW-0645">Protease</keyword>
<dbReference type="PANTHER" id="PTHR32282">
    <property type="entry name" value="BINDING PROTEIN TRANSPEPTIDASE, PUTATIVE-RELATED"/>
    <property type="match status" value="1"/>
</dbReference>
<dbReference type="InterPro" id="IPR001264">
    <property type="entry name" value="Glyco_trans_51"/>
</dbReference>
<gene>
    <name evidence="15" type="ORF">A8950_2545</name>
</gene>
<comment type="pathway">
    <text evidence="1">Cell wall biogenesis; peptidoglycan biosynthesis.</text>
</comment>
<comment type="catalytic activity">
    <reaction evidence="11">
        <text>[GlcNAc-(1-&gt;4)-Mur2Ac(oyl-L-Ala-gamma-D-Glu-L-Lys-D-Ala-D-Ala)](n)-di-trans,octa-cis-undecaprenyl diphosphate + beta-D-GlcNAc-(1-&gt;4)-Mur2Ac(oyl-L-Ala-gamma-D-Glu-L-Lys-D-Ala-D-Ala)-di-trans,octa-cis-undecaprenyl diphosphate = [GlcNAc-(1-&gt;4)-Mur2Ac(oyl-L-Ala-gamma-D-Glu-L-Lys-D-Ala-D-Ala)](n+1)-di-trans,octa-cis-undecaprenyl diphosphate + di-trans,octa-cis-undecaprenyl diphosphate + H(+)</text>
        <dbReference type="Rhea" id="RHEA:23708"/>
        <dbReference type="Rhea" id="RHEA-COMP:9602"/>
        <dbReference type="Rhea" id="RHEA-COMP:9603"/>
        <dbReference type="ChEBI" id="CHEBI:15378"/>
        <dbReference type="ChEBI" id="CHEBI:58405"/>
        <dbReference type="ChEBI" id="CHEBI:60033"/>
        <dbReference type="ChEBI" id="CHEBI:78435"/>
        <dbReference type="EC" id="2.4.99.28"/>
    </reaction>
</comment>
<dbReference type="RefSeq" id="WP_243735625.1">
    <property type="nucleotide sequence ID" value="NZ_SNYW01000009.1"/>
</dbReference>
<dbReference type="GO" id="GO:0030288">
    <property type="term" value="C:outer membrane-bounded periplasmic space"/>
    <property type="evidence" value="ECO:0007669"/>
    <property type="project" value="TreeGrafter"/>
</dbReference>
<sequence>MAVVLLLALLSGGAWWLDRANPPFQGRLGDQSALVLAADGQILRAFATADGAWRFPIEVTDVDPRFLRYLKAYEDRRFDRHPGIDPLAAMRAIWQAVVHGEIISGASTLTMQTARLLEPRPRDLQAKVIEALRALQLTWHWGRARVLDTYLTLAPYGGNLEGIRAAALAYFGKEPRHLTEAEAALLVALPQSPERLRPDRFPEAARAARDKVLQRLLDQGEIDSASYEAARAEAVPTRRRPALTDAPHLSERLRRQFPGNREINTYVNRALQLRLQDMLSRAARELEAGATAAALVVANDGRRVIAYAGSADYFDRRQFGPIDMVRAVRSPGSTLKPFIYGMAFDQLAVHPESIMVDQPMRFGDYAPENFDRLFRGEVPAREALQLSLNLPAVALLDAVGAPPFARRLADAGYPLALPKDSGRPGLPIALGGVGVTLEQMVGLYAALADQGRALPLSLAEGEAPGGMVRLLDPLGAYYVTDILEDTPPPPSWLAAGNRRDGSRIAYKTGTSYGYRDAWALGYTRDYTIGVWVGRPDGSFSAGRMGRDAAAPLLFDIFDQLPPSGSALAETPPAGALLVGQNALPPNLRRFRTAGEIDLAGPERDKVRIAFPLDGATMMFRSIGGTAAPLVLKAEGGRLPLRWMVNGRAVGSQPYLRQTQWNPDGRGAHRVTVIDANGNSTSAEVWLK</sequence>
<evidence type="ECO:0000259" key="13">
    <source>
        <dbReference type="Pfam" id="PF00912"/>
    </source>
</evidence>
<dbReference type="Proteomes" id="UP000295783">
    <property type="component" value="Unassembled WGS sequence"/>
</dbReference>
<dbReference type="Gene3D" id="1.10.3810.10">
    <property type="entry name" value="Biosynthetic peptidoglycan transglycosylase-like"/>
    <property type="match status" value="1"/>
</dbReference>
<keyword evidence="4" id="KW-0121">Carboxypeptidase</keyword>
<evidence type="ECO:0000256" key="2">
    <source>
        <dbReference type="ARBA" id="ARBA00007090"/>
    </source>
</evidence>
<comment type="similarity">
    <text evidence="3">In the N-terminal section; belongs to the glycosyltransferase 51 family.</text>
</comment>
<evidence type="ECO:0000256" key="1">
    <source>
        <dbReference type="ARBA" id="ARBA00004752"/>
    </source>
</evidence>
<keyword evidence="7" id="KW-0808">Transferase</keyword>
<evidence type="ECO:0000256" key="3">
    <source>
        <dbReference type="ARBA" id="ARBA00007739"/>
    </source>
</evidence>
<evidence type="ECO:0000313" key="15">
    <source>
        <dbReference type="EMBL" id="TDQ81477.1"/>
    </source>
</evidence>
<evidence type="ECO:0000256" key="10">
    <source>
        <dbReference type="ARBA" id="ARBA00044770"/>
    </source>
</evidence>
<dbReference type="InterPro" id="IPR009647">
    <property type="entry name" value="PBP_C"/>
</dbReference>
<organism evidence="15 16">
    <name type="scientific">Dongia mobilis</name>
    <dbReference type="NCBI Taxonomy" id="578943"/>
    <lineage>
        <taxon>Bacteria</taxon>
        <taxon>Pseudomonadati</taxon>
        <taxon>Pseudomonadota</taxon>
        <taxon>Alphaproteobacteria</taxon>
        <taxon>Rhodospirillales</taxon>
        <taxon>Dongiaceae</taxon>
        <taxon>Dongia</taxon>
    </lineage>
</organism>
<dbReference type="GO" id="GO:0004180">
    <property type="term" value="F:carboxypeptidase activity"/>
    <property type="evidence" value="ECO:0007669"/>
    <property type="project" value="UniProtKB-KW"/>
</dbReference>
<evidence type="ECO:0000256" key="9">
    <source>
        <dbReference type="ARBA" id="ARBA00023268"/>
    </source>
</evidence>
<feature type="domain" description="Penicillin-binding protein transpeptidase" evidence="12">
    <location>
        <begin position="293"/>
        <end position="524"/>
    </location>
</feature>
<dbReference type="GO" id="GO:0006508">
    <property type="term" value="P:proteolysis"/>
    <property type="evidence" value="ECO:0007669"/>
    <property type="project" value="UniProtKB-KW"/>
</dbReference>
<dbReference type="UniPathway" id="UPA00219"/>
<evidence type="ECO:0000256" key="5">
    <source>
        <dbReference type="ARBA" id="ARBA00022670"/>
    </source>
</evidence>
<evidence type="ECO:0000259" key="14">
    <source>
        <dbReference type="Pfam" id="PF06832"/>
    </source>
</evidence>
<dbReference type="Pfam" id="PF00912">
    <property type="entry name" value="Transgly"/>
    <property type="match status" value="1"/>
</dbReference>
<dbReference type="GO" id="GO:0008658">
    <property type="term" value="F:penicillin binding"/>
    <property type="evidence" value="ECO:0007669"/>
    <property type="project" value="InterPro"/>
</dbReference>
<dbReference type="Pfam" id="PF00905">
    <property type="entry name" value="Transpeptidase"/>
    <property type="match status" value="1"/>
</dbReference>
<comment type="caution">
    <text evidence="15">The sequence shown here is derived from an EMBL/GenBank/DDBJ whole genome shotgun (WGS) entry which is preliminary data.</text>
</comment>
<evidence type="ECO:0000256" key="4">
    <source>
        <dbReference type="ARBA" id="ARBA00022645"/>
    </source>
</evidence>
<accession>A0A4R6WRQ4</accession>
<dbReference type="NCBIfam" id="TIGR02073">
    <property type="entry name" value="PBP_1c"/>
    <property type="match status" value="1"/>
</dbReference>
<keyword evidence="9" id="KW-0511">Multifunctional enzyme</keyword>
<dbReference type="SUPFAM" id="SSF56601">
    <property type="entry name" value="beta-lactamase/transpeptidase-like"/>
    <property type="match status" value="1"/>
</dbReference>
<dbReference type="EMBL" id="SNYW01000009">
    <property type="protein sequence ID" value="TDQ81477.1"/>
    <property type="molecule type" value="Genomic_DNA"/>
</dbReference>
<dbReference type="GO" id="GO:0008955">
    <property type="term" value="F:peptidoglycan glycosyltransferase activity"/>
    <property type="evidence" value="ECO:0007669"/>
    <property type="project" value="UniProtKB-EC"/>
</dbReference>
<dbReference type="InterPro" id="IPR050396">
    <property type="entry name" value="Glycosyltr_51/Transpeptidase"/>
</dbReference>
<dbReference type="InterPro" id="IPR012338">
    <property type="entry name" value="Beta-lactam/transpept-like"/>
</dbReference>
<evidence type="ECO:0000256" key="7">
    <source>
        <dbReference type="ARBA" id="ARBA00022679"/>
    </source>
</evidence>
<proteinExistence type="inferred from homology"/>
<dbReference type="PANTHER" id="PTHR32282:SF15">
    <property type="entry name" value="PENICILLIN-BINDING PROTEIN 1C"/>
    <property type="match status" value="1"/>
</dbReference>
<dbReference type="GO" id="GO:0009252">
    <property type="term" value="P:peptidoglycan biosynthetic process"/>
    <property type="evidence" value="ECO:0007669"/>
    <property type="project" value="UniProtKB-UniPathway"/>
</dbReference>
<dbReference type="Gene3D" id="3.40.710.10">
    <property type="entry name" value="DD-peptidase/beta-lactamase superfamily"/>
    <property type="match status" value="1"/>
</dbReference>
<keyword evidence="8" id="KW-0378">Hydrolase</keyword>
<dbReference type="InterPro" id="IPR036950">
    <property type="entry name" value="PBP_transglycosylase"/>
</dbReference>
<dbReference type="AlphaFoldDB" id="A0A4R6WRQ4"/>
<dbReference type="InterPro" id="IPR023346">
    <property type="entry name" value="Lysozyme-like_dom_sf"/>
</dbReference>
<keyword evidence="16" id="KW-1185">Reference proteome</keyword>
<dbReference type="EC" id="2.4.99.28" evidence="10"/>
<comment type="similarity">
    <text evidence="2">In the C-terminal section; belongs to the transpeptidase family.</text>
</comment>
<dbReference type="InterPro" id="IPR011815">
    <property type="entry name" value="PBP_1c"/>
</dbReference>
<dbReference type="Pfam" id="PF06832">
    <property type="entry name" value="BiPBP_C"/>
    <property type="match status" value="1"/>
</dbReference>